<reference evidence="4 5" key="1">
    <citation type="journal article" date="2018" name="Genome Biol. Evol.">
        <title>Multiple Roots of Fruiting Body Formation in Amoebozoa.</title>
        <authorList>
            <person name="Hillmann F."/>
            <person name="Forbes G."/>
            <person name="Novohradska S."/>
            <person name="Ferling I."/>
            <person name="Riege K."/>
            <person name="Groth M."/>
            <person name="Westermann M."/>
            <person name="Marz M."/>
            <person name="Spaller T."/>
            <person name="Winckler T."/>
            <person name="Schaap P."/>
            <person name="Glockner G."/>
        </authorList>
    </citation>
    <scope>NUCLEOTIDE SEQUENCE [LARGE SCALE GENOMIC DNA]</scope>
    <source>
        <strain evidence="4 5">Jena</strain>
    </source>
</reference>
<keyword evidence="2" id="KW-1133">Transmembrane helix</keyword>
<feature type="signal peptide" evidence="3">
    <location>
        <begin position="1"/>
        <end position="19"/>
    </location>
</feature>
<dbReference type="Proteomes" id="UP000241769">
    <property type="component" value="Unassembled WGS sequence"/>
</dbReference>
<evidence type="ECO:0000313" key="4">
    <source>
        <dbReference type="EMBL" id="PRP78983.1"/>
    </source>
</evidence>
<dbReference type="EMBL" id="MDYQ01000202">
    <property type="protein sequence ID" value="PRP78983.1"/>
    <property type="molecule type" value="Genomic_DNA"/>
</dbReference>
<keyword evidence="3" id="KW-0732">Signal</keyword>
<accession>A0A2P6N4W3</accession>
<organism evidence="4 5">
    <name type="scientific">Planoprotostelium fungivorum</name>
    <dbReference type="NCBI Taxonomy" id="1890364"/>
    <lineage>
        <taxon>Eukaryota</taxon>
        <taxon>Amoebozoa</taxon>
        <taxon>Evosea</taxon>
        <taxon>Variosea</taxon>
        <taxon>Cavosteliida</taxon>
        <taxon>Cavosteliaceae</taxon>
        <taxon>Planoprotostelium</taxon>
    </lineage>
</organism>
<dbReference type="AlphaFoldDB" id="A0A2P6N4W3"/>
<proteinExistence type="predicted"/>
<feature type="chain" id="PRO_5015156163" description="G-protein coupled receptors family 1 profile domain-containing protein" evidence="3">
    <location>
        <begin position="20"/>
        <end position="111"/>
    </location>
</feature>
<sequence length="111" mass="12738">MIPVIGLMALWFIMIIADGQTLRVSAAWCYDYGPLKGFDCDMLMFIMVVLVDAAMFLVSTILLGILILRKKRVFERYMQLDEEDDLPISMKRTGRSTSAKKSSKFSKFTRK</sequence>
<name>A0A2P6N4W3_9EUKA</name>
<evidence type="ECO:0000256" key="3">
    <source>
        <dbReference type="SAM" id="SignalP"/>
    </source>
</evidence>
<keyword evidence="2" id="KW-0472">Membrane</keyword>
<evidence type="ECO:0000256" key="1">
    <source>
        <dbReference type="SAM" id="MobiDB-lite"/>
    </source>
</evidence>
<evidence type="ECO:0000313" key="5">
    <source>
        <dbReference type="Proteomes" id="UP000241769"/>
    </source>
</evidence>
<gene>
    <name evidence="4" type="ORF">PROFUN_11448</name>
</gene>
<evidence type="ECO:0000256" key="2">
    <source>
        <dbReference type="SAM" id="Phobius"/>
    </source>
</evidence>
<keyword evidence="2" id="KW-0812">Transmembrane</keyword>
<keyword evidence="5" id="KW-1185">Reference proteome</keyword>
<comment type="caution">
    <text evidence="4">The sequence shown here is derived from an EMBL/GenBank/DDBJ whole genome shotgun (WGS) entry which is preliminary data.</text>
</comment>
<feature type="compositionally biased region" description="Basic residues" evidence="1">
    <location>
        <begin position="101"/>
        <end position="111"/>
    </location>
</feature>
<feature type="region of interest" description="Disordered" evidence="1">
    <location>
        <begin position="91"/>
        <end position="111"/>
    </location>
</feature>
<evidence type="ECO:0008006" key="6">
    <source>
        <dbReference type="Google" id="ProtNLM"/>
    </source>
</evidence>
<feature type="transmembrane region" description="Helical" evidence="2">
    <location>
        <begin position="43"/>
        <end position="68"/>
    </location>
</feature>
<dbReference type="InParanoid" id="A0A2P6N4W3"/>
<protein>
    <recommendedName>
        <fullName evidence="6">G-protein coupled receptors family 1 profile domain-containing protein</fullName>
    </recommendedName>
</protein>